<organism evidence="5 6">
    <name type="scientific">Hibiscus syriacus</name>
    <name type="common">Rose of Sharon</name>
    <dbReference type="NCBI Taxonomy" id="106335"/>
    <lineage>
        <taxon>Eukaryota</taxon>
        <taxon>Viridiplantae</taxon>
        <taxon>Streptophyta</taxon>
        <taxon>Embryophyta</taxon>
        <taxon>Tracheophyta</taxon>
        <taxon>Spermatophyta</taxon>
        <taxon>Magnoliopsida</taxon>
        <taxon>eudicotyledons</taxon>
        <taxon>Gunneridae</taxon>
        <taxon>Pentapetalae</taxon>
        <taxon>rosids</taxon>
        <taxon>malvids</taxon>
        <taxon>Malvales</taxon>
        <taxon>Malvaceae</taxon>
        <taxon>Malvoideae</taxon>
        <taxon>Hibiscus</taxon>
    </lineage>
</organism>
<dbReference type="PANTHER" id="PTHR31250:SF10">
    <property type="entry name" value="IQ DOMAIN-CONTAINING PROTEIN IQM3"/>
    <property type="match status" value="1"/>
</dbReference>
<dbReference type="GO" id="GO:0005737">
    <property type="term" value="C:cytoplasm"/>
    <property type="evidence" value="ECO:0007669"/>
    <property type="project" value="UniProtKB-SubCell"/>
</dbReference>
<evidence type="ECO:0000256" key="3">
    <source>
        <dbReference type="ARBA" id="ARBA00022490"/>
    </source>
</evidence>
<keyword evidence="6" id="KW-1185">Reference proteome</keyword>
<evidence type="ECO:0000256" key="4">
    <source>
        <dbReference type="ARBA" id="ARBA00023242"/>
    </source>
</evidence>
<dbReference type="GO" id="GO:0005840">
    <property type="term" value="C:ribosome"/>
    <property type="evidence" value="ECO:0007669"/>
    <property type="project" value="UniProtKB-KW"/>
</dbReference>
<comment type="subcellular location">
    <subcellularLocation>
        <location evidence="2">Cytoplasm</location>
    </subcellularLocation>
    <subcellularLocation>
        <location evidence="1">Nucleus</location>
    </subcellularLocation>
</comment>
<dbReference type="PANTHER" id="PTHR31250">
    <property type="entry name" value="IQ DOMAIN-CONTAINING PROTEIN IQM3"/>
    <property type="match status" value="1"/>
</dbReference>
<dbReference type="InterPro" id="IPR044159">
    <property type="entry name" value="IQM"/>
</dbReference>
<keyword evidence="4" id="KW-0539">Nucleus</keyword>
<accession>A0A6A2XJU5</accession>
<evidence type="ECO:0000313" key="6">
    <source>
        <dbReference type="Proteomes" id="UP000436088"/>
    </source>
</evidence>
<proteinExistence type="predicted"/>
<dbReference type="Proteomes" id="UP000436088">
    <property type="component" value="Unassembled WGS sequence"/>
</dbReference>
<evidence type="ECO:0000256" key="2">
    <source>
        <dbReference type="ARBA" id="ARBA00004496"/>
    </source>
</evidence>
<reference evidence="5" key="1">
    <citation type="submission" date="2019-09" db="EMBL/GenBank/DDBJ databases">
        <title>Draft genome information of white flower Hibiscus syriacus.</title>
        <authorList>
            <person name="Kim Y.-M."/>
        </authorList>
    </citation>
    <scope>NUCLEOTIDE SEQUENCE [LARGE SCALE GENOMIC DNA]</scope>
    <source>
        <strain evidence="5">YM2019G1</strain>
    </source>
</reference>
<dbReference type="AlphaFoldDB" id="A0A6A2XJU5"/>
<dbReference type="CDD" id="cd23767">
    <property type="entry name" value="IQCD"/>
    <property type="match status" value="1"/>
</dbReference>
<comment type="caution">
    <text evidence="5">The sequence shown here is derived from an EMBL/GenBank/DDBJ whole genome shotgun (WGS) entry which is preliminary data.</text>
</comment>
<evidence type="ECO:0000256" key="1">
    <source>
        <dbReference type="ARBA" id="ARBA00004123"/>
    </source>
</evidence>
<dbReference type="EMBL" id="VEPZ02001378">
    <property type="protein sequence ID" value="KAE8676501.1"/>
    <property type="molecule type" value="Genomic_DNA"/>
</dbReference>
<name>A0A6A2XJU5_HIBSY</name>
<keyword evidence="3" id="KW-0963">Cytoplasm</keyword>
<evidence type="ECO:0000313" key="5">
    <source>
        <dbReference type="EMBL" id="KAE8676501.1"/>
    </source>
</evidence>
<dbReference type="PROSITE" id="PS50096">
    <property type="entry name" value="IQ"/>
    <property type="match status" value="1"/>
</dbReference>
<gene>
    <name evidence="5" type="ORF">F3Y22_tig00111587pilonHSYRG00054</name>
</gene>
<protein>
    <submittedName>
        <fullName evidence="5">60S acidic ribosomal protein P2B-like</fullName>
    </submittedName>
</protein>
<dbReference type="GO" id="GO:0005634">
    <property type="term" value="C:nucleus"/>
    <property type="evidence" value="ECO:0007669"/>
    <property type="project" value="UniProtKB-SubCell"/>
</dbReference>
<sequence length="317" mass="35388">MQLEQWSDGRDFPGSNHTLGGDYFHSNAAVRVQKVYRSYRTRRRLADSAVVAEELWLDIGDGKEVDLEKCPRLKLRQQCIKHLGLQESEHYEYIVVEGKIVHKQTRNVLDTFEGFKEAKWIFVMSTLKKLYTGKKKKGMFHHSSFLAGGATLVASRLVVEQGIPKSISAYSGHYRPTGDSLNSFLSFLENGLNLGEVEICQATVDFDSYDDGKSTSNVTVSEFSLSYVPTEPEIDNEERIVIRDQLEEGDEIISTGTSAVTEVVHITPNVPLPFLTPRTPRTPTTPSGYWHPSNLAPVAARATTNKSNGYEISSIGV</sequence>